<keyword evidence="2" id="KW-0472">Membrane</keyword>
<protein>
    <recommendedName>
        <fullName evidence="6">Membrane fusion protein biotin-lipoyl like domain-containing protein</fullName>
    </recommendedName>
</protein>
<feature type="transmembrane region" description="Helical" evidence="2">
    <location>
        <begin position="6"/>
        <end position="29"/>
    </location>
</feature>
<proteinExistence type="predicted"/>
<evidence type="ECO:0000259" key="4">
    <source>
        <dbReference type="Pfam" id="PF25954"/>
    </source>
</evidence>
<evidence type="ECO:0000256" key="1">
    <source>
        <dbReference type="ARBA" id="ARBA00004196"/>
    </source>
</evidence>
<dbReference type="Gene3D" id="2.40.30.170">
    <property type="match status" value="1"/>
</dbReference>
<dbReference type="GO" id="GO:0055085">
    <property type="term" value="P:transmembrane transport"/>
    <property type="evidence" value="ECO:0007669"/>
    <property type="project" value="InterPro"/>
</dbReference>
<dbReference type="Pfam" id="PF25885">
    <property type="entry name" value="HH_EMRA"/>
    <property type="match status" value="1"/>
</dbReference>
<dbReference type="Pfam" id="PF25954">
    <property type="entry name" value="Beta-barrel_RND_2"/>
    <property type="match status" value="1"/>
</dbReference>
<dbReference type="GO" id="GO:0030313">
    <property type="term" value="C:cell envelope"/>
    <property type="evidence" value="ECO:0007669"/>
    <property type="project" value="UniProtKB-SubCell"/>
</dbReference>
<comment type="caution">
    <text evidence="5">The sequence shown here is derived from an EMBL/GenBank/DDBJ whole genome shotgun (WGS) entry which is preliminary data.</text>
</comment>
<name>A0A0F9YFE9_9ZZZZ</name>
<dbReference type="EMBL" id="LAZR01000004">
    <property type="protein sequence ID" value="KKO10882.1"/>
    <property type="molecule type" value="Genomic_DNA"/>
</dbReference>
<dbReference type="AlphaFoldDB" id="A0A0F9YFE9"/>
<accession>A0A0F9YFE9</accession>
<keyword evidence="2" id="KW-0812">Transmembrane</keyword>
<organism evidence="5">
    <name type="scientific">marine sediment metagenome</name>
    <dbReference type="NCBI Taxonomy" id="412755"/>
    <lineage>
        <taxon>unclassified sequences</taxon>
        <taxon>metagenomes</taxon>
        <taxon>ecological metagenomes</taxon>
    </lineage>
</organism>
<keyword evidence="2" id="KW-1133">Transmembrane helix</keyword>
<dbReference type="Gene3D" id="2.40.50.100">
    <property type="match status" value="1"/>
</dbReference>
<dbReference type="InterPro" id="IPR058633">
    <property type="entry name" value="EmrA/FarA_HH"/>
</dbReference>
<comment type="subcellular location">
    <subcellularLocation>
        <location evidence="1">Cell envelope</location>
    </subcellularLocation>
</comment>
<dbReference type="PANTHER" id="PTHR30386">
    <property type="entry name" value="MEMBRANE FUSION SUBUNIT OF EMRAB-TOLC MULTIDRUG EFFLUX PUMP"/>
    <property type="match status" value="1"/>
</dbReference>
<evidence type="ECO:0008006" key="6">
    <source>
        <dbReference type="Google" id="ProtNLM"/>
    </source>
</evidence>
<sequence length="344" mass="37861">MSANVAIRNLLLLILGPAVIAGVSLWVYLQGGRFVSTDNAYIKTDIVSVSSEITGRVVEVMAHDNDRVSKDQLLFRLDDQPYRIALAKAEANLANVHGSIESDKAEYLSAMLAIDNANTDLEFRRKEMERIRRLVATSAISTAQFDQAEYAWRSARNALDNRVQALQASRARLINPDLPAEQHPRYLQALAELEKARLDITHLEIRAPADGIAVNVAVHAGEYVIAGSALVSLVDDANMWLEANFKETDLTWVRPGQEVSVRIDAFPGQTWQAHVAGVMPATGSEFSLLPAQNSSGNWIKVVQRIRVNITLDNYNHDLPLSAGMSAVVDIDTGRSRTLPWIAAN</sequence>
<evidence type="ECO:0000256" key="2">
    <source>
        <dbReference type="SAM" id="Phobius"/>
    </source>
</evidence>
<evidence type="ECO:0000313" key="5">
    <source>
        <dbReference type="EMBL" id="KKO10882.1"/>
    </source>
</evidence>
<dbReference type="InterPro" id="IPR050739">
    <property type="entry name" value="MFP"/>
</dbReference>
<feature type="domain" description="Multidrug export protein EmrA/FarA alpha-helical hairpin" evidence="3">
    <location>
        <begin position="83"/>
        <end position="200"/>
    </location>
</feature>
<dbReference type="PANTHER" id="PTHR30386:SF19">
    <property type="entry name" value="MULTIDRUG EXPORT PROTEIN EMRA-RELATED"/>
    <property type="match status" value="1"/>
</dbReference>
<feature type="domain" description="CusB-like beta-barrel" evidence="4">
    <location>
        <begin position="239"/>
        <end position="282"/>
    </location>
</feature>
<evidence type="ECO:0000259" key="3">
    <source>
        <dbReference type="Pfam" id="PF25885"/>
    </source>
</evidence>
<dbReference type="SUPFAM" id="SSF111369">
    <property type="entry name" value="HlyD-like secretion proteins"/>
    <property type="match status" value="2"/>
</dbReference>
<gene>
    <name evidence="5" type="ORF">LCGC14_0023650</name>
</gene>
<dbReference type="InterPro" id="IPR058792">
    <property type="entry name" value="Beta-barrel_RND_2"/>
</dbReference>
<reference evidence="5" key="1">
    <citation type="journal article" date="2015" name="Nature">
        <title>Complex archaea that bridge the gap between prokaryotes and eukaryotes.</title>
        <authorList>
            <person name="Spang A."/>
            <person name="Saw J.H."/>
            <person name="Jorgensen S.L."/>
            <person name="Zaremba-Niedzwiedzka K."/>
            <person name="Martijn J."/>
            <person name="Lind A.E."/>
            <person name="van Eijk R."/>
            <person name="Schleper C."/>
            <person name="Guy L."/>
            <person name="Ettema T.J."/>
        </authorList>
    </citation>
    <scope>NUCLEOTIDE SEQUENCE</scope>
</reference>